<keyword evidence="1" id="KW-0175">Coiled coil</keyword>
<feature type="domain" description="Prion-inhibition and propagation HeLo" evidence="2">
    <location>
        <begin position="159"/>
        <end position="347"/>
    </location>
</feature>
<dbReference type="PANTHER" id="PTHR37542">
    <property type="entry name" value="HELO DOMAIN-CONTAINING PROTEIN-RELATED"/>
    <property type="match status" value="1"/>
</dbReference>
<dbReference type="InterPro" id="IPR038305">
    <property type="entry name" value="HeLo_sf"/>
</dbReference>
<proteinExistence type="predicted"/>
<dbReference type="Pfam" id="PF14479">
    <property type="entry name" value="HeLo"/>
    <property type="match status" value="1"/>
</dbReference>
<dbReference type="EMBL" id="JAIWOZ010000002">
    <property type="protein sequence ID" value="KAH6609878.1"/>
    <property type="molecule type" value="Genomic_DNA"/>
</dbReference>
<evidence type="ECO:0000256" key="1">
    <source>
        <dbReference type="SAM" id="Coils"/>
    </source>
</evidence>
<dbReference type="InterPro" id="IPR029498">
    <property type="entry name" value="HeLo_dom"/>
</dbReference>
<keyword evidence="4" id="KW-1185">Reference proteome</keyword>
<dbReference type="PANTHER" id="PTHR37542:SF3">
    <property type="entry name" value="PRION-INHIBITION AND PROPAGATION HELO DOMAIN-CONTAINING PROTEIN"/>
    <property type="match status" value="1"/>
</dbReference>
<dbReference type="OrthoDB" id="20872at2759"/>
<evidence type="ECO:0000259" key="2">
    <source>
        <dbReference type="Pfam" id="PF14479"/>
    </source>
</evidence>
<evidence type="ECO:0000313" key="3">
    <source>
        <dbReference type="EMBL" id="KAH6609878.1"/>
    </source>
</evidence>
<evidence type="ECO:0000313" key="4">
    <source>
        <dbReference type="Proteomes" id="UP000827724"/>
    </source>
</evidence>
<dbReference type="Gene3D" id="1.20.120.1020">
    <property type="entry name" value="Prion-inhibition and propagation, HeLo domain"/>
    <property type="match status" value="1"/>
</dbReference>
<protein>
    <recommendedName>
        <fullName evidence="2">Prion-inhibition and propagation HeLo domain-containing protein</fullName>
    </recommendedName>
</protein>
<sequence length="402" mass="45100">MSADYDKIVGFFDFTHRFFERLSMIEDKIPQQKPFQCCVARVFSNMLTICSVAQDLVDGSDRALSVAVRNMEDAVNELTQVVGLTTFRTAKILGEVVQSMNENVEDIISNVTLIGKRTGTIKLDTETIIEQNSGLESKQDALLEMQKEALEKLNEQSRIFNDTVQNFGYVQMGANFGNDFQTSLLKLDVVRLRLARWGQSVGLANVDDVKSVHKVKLALENSEQVRGFLDQVLDLFADAEVASKRFEKRNGNSAAPALDPSEELDSVSASLHQKMQDLVERRQGKMELEQRKWTLYEKKNFSRLTDDISELVDGLIDLFPGLHEDQRKLCEEEVSEMKASKGVLSLLKEVAVDQDKMLSDTIAKATQSTTTYNNNVIFSGSNTGFQIGNNLGEISNVRFGRL</sequence>
<dbReference type="Proteomes" id="UP000827724">
    <property type="component" value="Unassembled WGS sequence"/>
</dbReference>
<accession>A0A9P8TYS2</accession>
<gene>
    <name evidence="3" type="ORF">Trco_003224</name>
</gene>
<reference evidence="3" key="1">
    <citation type="submission" date="2021-08" db="EMBL/GenBank/DDBJ databases">
        <title>Chromosome-Level Trichoderma cornu-damae using Hi-C Data.</title>
        <authorList>
            <person name="Kim C.S."/>
        </authorList>
    </citation>
    <scope>NUCLEOTIDE SEQUENCE</scope>
    <source>
        <strain evidence="3">KA19-0412C</strain>
    </source>
</reference>
<name>A0A9P8TYS2_9HYPO</name>
<dbReference type="AlphaFoldDB" id="A0A9P8TYS2"/>
<comment type="caution">
    <text evidence="3">The sequence shown here is derived from an EMBL/GenBank/DDBJ whole genome shotgun (WGS) entry which is preliminary data.</text>
</comment>
<organism evidence="3 4">
    <name type="scientific">Trichoderma cornu-damae</name>
    <dbReference type="NCBI Taxonomy" id="654480"/>
    <lineage>
        <taxon>Eukaryota</taxon>
        <taxon>Fungi</taxon>
        <taxon>Dikarya</taxon>
        <taxon>Ascomycota</taxon>
        <taxon>Pezizomycotina</taxon>
        <taxon>Sordariomycetes</taxon>
        <taxon>Hypocreomycetidae</taxon>
        <taxon>Hypocreales</taxon>
        <taxon>Hypocreaceae</taxon>
        <taxon>Trichoderma</taxon>
    </lineage>
</organism>
<feature type="coiled-coil region" evidence="1">
    <location>
        <begin position="135"/>
        <end position="163"/>
    </location>
</feature>